<evidence type="ECO:0000256" key="7">
    <source>
        <dbReference type="ARBA" id="ARBA00023004"/>
    </source>
</evidence>
<evidence type="ECO:0000256" key="4">
    <source>
        <dbReference type="ARBA" id="ARBA00022432"/>
    </source>
</evidence>
<accession>A0A0M1N409</accession>
<dbReference type="InterPro" id="IPR051318">
    <property type="entry name" value="Fe-S_L-Ser"/>
</dbReference>
<evidence type="ECO:0000256" key="12">
    <source>
        <dbReference type="RuleBase" id="RU366059"/>
    </source>
</evidence>
<dbReference type="InterPro" id="IPR002912">
    <property type="entry name" value="ACT_dom"/>
</dbReference>
<dbReference type="PIRSF" id="PIRSF036692">
    <property type="entry name" value="SDH_B"/>
    <property type="match status" value="1"/>
</dbReference>
<dbReference type="OrthoDB" id="9813137at2"/>
<evidence type="ECO:0000256" key="5">
    <source>
        <dbReference type="ARBA" id="ARBA00022485"/>
    </source>
</evidence>
<sequence length="228" mass="24553">MRFKDVFSIIGPSMVGPSSSHTAGAVRIGRAARRIFGAFPDQAEIVFYGSFADTYRGHGTDLAVVGGLLDFATDDMRIRNSVELAEAAGMRLTFKTAQNVAFHPNTVELRLASRGREDRIVGASIGGGSVEMLQVNGFDVKFTTNYPVLLVFHDDTPGMVAHITRLLEGGGVNIAYMDVDRKGRGGDAITVVESDEAVPLELIKHIESLPSVHRVVFADLTTEEEAAS</sequence>
<keyword evidence="4 11" id="KW-0312">Gluconeogenesis</keyword>
<dbReference type="GO" id="GO:0051539">
    <property type="term" value="F:4 iron, 4 sulfur cluster binding"/>
    <property type="evidence" value="ECO:0007669"/>
    <property type="project" value="UniProtKB-UniRule"/>
</dbReference>
<keyword evidence="6 11" id="KW-0479">Metal-binding</keyword>
<comment type="similarity">
    <text evidence="3 11 12">Belongs to the iron-sulfur dependent L-serine dehydratase family.</text>
</comment>
<evidence type="ECO:0000256" key="1">
    <source>
        <dbReference type="ARBA" id="ARBA00001966"/>
    </source>
</evidence>
<evidence type="ECO:0000256" key="11">
    <source>
        <dbReference type="PIRNR" id="PIRNR036692"/>
    </source>
</evidence>
<comment type="catalytic activity">
    <reaction evidence="10 11 12">
        <text>L-serine = pyruvate + NH4(+)</text>
        <dbReference type="Rhea" id="RHEA:19169"/>
        <dbReference type="ChEBI" id="CHEBI:15361"/>
        <dbReference type="ChEBI" id="CHEBI:28938"/>
        <dbReference type="ChEBI" id="CHEBI:33384"/>
        <dbReference type="EC" id="4.3.1.17"/>
    </reaction>
</comment>
<keyword evidence="15" id="KW-1185">Reference proteome</keyword>
<comment type="caution">
    <text evidence="14">The sequence shown here is derived from an EMBL/GenBank/DDBJ whole genome shotgun (WGS) entry which is preliminary data.</text>
</comment>
<evidence type="ECO:0000256" key="8">
    <source>
        <dbReference type="ARBA" id="ARBA00023014"/>
    </source>
</evidence>
<dbReference type="InterPro" id="IPR005131">
    <property type="entry name" value="Ser_deHydtase_bsu"/>
</dbReference>
<dbReference type="InterPro" id="IPR004643">
    <property type="entry name" value="Fe-S_L-Ser_bsu"/>
</dbReference>
<keyword evidence="5 11" id="KW-0004">4Fe-4S</keyword>
<dbReference type="GO" id="GO:0003941">
    <property type="term" value="F:L-serine ammonia-lyase activity"/>
    <property type="evidence" value="ECO:0007669"/>
    <property type="project" value="UniProtKB-UniRule"/>
</dbReference>
<keyword evidence="9 11" id="KW-0456">Lyase</keyword>
<dbReference type="InterPro" id="IPR029009">
    <property type="entry name" value="ASB_dom_sf"/>
</dbReference>
<dbReference type="Pfam" id="PF01842">
    <property type="entry name" value="ACT"/>
    <property type="match status" value="1"/>
</dbReference>
<feature type="domain" description="ACT" evidence="13">
    <location>
        <begin position="148"/>
        <end position="220"/>
    </location>
</feature>
<evidence type="ECO:0000256" key="2">
    <source>
        <dbReference type="ARBA" id="ARBA00004742"/>
    </source>
</evidence>
<evidence type="ECO:0000256" key="3">
    <source>
        <dbReference type="ARBA" id="ARBA00008636"/>
    </source>
</evidence>
<dbReference type="AlphaFoldDB" id="A0A0M1N409"/>
<dbReference type="Pfam" id="PF03315">
    <property type="entry name" value="SDH_beta"/>
    <property type="match status" value="1"/>
</dbReference>
<evidence type="ECO:0000313" key="14">
    <source>
        <dbReference type="EMBL" id="KOR76770.1"/>
    </source>
</evidence>
<proteinExistence type="inferred from homology"/>
<protein>
    <recommendedName>
        <fullName evidence="11">L-serine deaminase</fullName>
    </recommendedName>
</protein>
<comment type="pathway">
    <text evidence="2 11">Carbohydrate biosynthesis; gluconeogenesis.</text>
</comment>
<evidence type="ECO:0000256" key="6">
    <source>
        <dbReference type="ARBA" id="ARBA00022723"/>
    </source>
</evidence>
<gene>
    <name evidence="14" type="ORF">AM231_22780</name>
</gene>
<evidence type="ECO:0000256" key="10">
    <source>
        <dbReference type="ARBA" id="ARBA00049406"/>
    </source>
</evidence>
<dbReference type="PATRIC" id="fig|1705565.3.peg.687"/>
<dbReference type="Gene3D" id="3.30.70.260">
    <property type="match status" value="1"/>
</dbReference>
<reference evidence="15" key="1">
    <citation type="submission" date="2015-08" db="EMBL/GenBank/DDBJ databases">
        <title>Genome sequencing project for genomic taxonomy and phylogenomics of Bacillus-like bacteria.</title>
        <authorList>
            <person name="Liu B."/>
            <person name="Wang J."/>
            <person name="Zhu Y."/>
            <person name="Liu G."/>
            <person name="Chen Q."/>
            <person name="Chen Z."/>
            <person name="Lan J."/>
            <person name="Che J."/>
            <person name="Ge C."/>
            <person name="Shi H."/>
            <person name="Pan Z."/>
            <person name="Liu X."/>
        </authorList>
    </citation>
    <scope>NUCLEOTIDE SEQUENCE [LARGE SCALE GENOMIC DNA]</scope>
    <source>
        <strain evidence="15">FJAT-22460</strain>
    </source>
</reference>
<dbReference type="InterPro" id="IPR045865">
    <property type="entry name" value="ACT-like_dom_sf"/>
</dbReference>
<name>A0A0M1N409_9BACL</name>
<dbReference type="CDD" id="cd04903">
    <property type="entry name" value="ACT_LSD"/>
    <property type="match status" value="1"/>
</dbReference>
<dbReference type="Proteomes" id="UP000036932">
    <property type="component" value="Unassembled WGS sequence"/>
</dbReference>
<comment type="cofactor">
    <cofactor evidence="1 12">
        <name>[4Fe-4S] cluster</name>
        <dbReference type="ChEBI" id="CHEBI:49883"/>
    </cofactor>
</comment>
<dbReference type="Gene3D" id="3.30.1330.90">
    <property type="entry name" value="D-3-phosphoglycerate dehydrogenase, domain 3"/>
    <property type="match status" value="1"/>
</dbReference>
<dbReference type="PROSITE" id="PS51671">
    <property type="entry name" value="ACT"/>
    <property type="match status" value="1"/>
</dbReference>
<keyword evidence="7 11" id="KW-0408">Iron</keyword>
<dbReference type="PANTHER" id="PTHR30182:SF12">
    <property type="entry name" value="L-SERINE DEHYDRATASE, BETA CHAIN-RELATED"/>
    <property type="match status" value="1"/>
</dbReference>
<dbReference type="SUPFAM" id="SSF55021">
    <property type="entry name" value="ACT-like"/>
    <property type="match status" value="1"/>
</dbReference>
<evidence type="ECO:0000313" key="15">
    <source>
        <dbReference type="Proteomes" id="UP000036932"/>
    </source>
</evidence>
<dbReference type="RefSeq" id="WP_054404651.1">
    <property type="nucleotide sequence ID" value="NZ_LIUT01000006.1"/>
</dbReference>
<dbReference type="PANTHER" id="PTHR30182">
    <property type="entry name" value="L-SERINE DEHYDRATASE"/>
    <property type="match status" value="1"/>
</dbReference>
<evidence type="ECO:0000256" key="9">
    <source>
        <dbReference type="ARBA" id="ARBA00023239"/>
    </source>
</evidence>
<dbReference type="UniPathway" id="UPA00138"/>
<organism evidence="14 15">
    <name type="scientific">Paenibacillus solani</name>
    <dbReference type="NCBI Taxonomy" id="1705565"/>
    <lineage>
        <taxon>Bacteria</taxon>
        <taxon>Bacillati</taxon>
        <taxon>Bacillota</taxon>
        <taxon>Bacilli</taxon>
        <taxon>Bacillales</taxon>
        <taxon>Paenibacillaceae</taxon>
        <taxon>Paenibacillus</taxon>
    </lineage>
</organism>
<dbReference type="SUPFAM" id="SSF143548">
    <property type="entry name" value="Serine metabolism enzymes domain"/>
    <property type="match status" value="1"/>
</dbReference>
<dbReference type="EMBL" id="LIUT01000006">
    <property type="protein sequence ID" value="KOR76770.1"/>
    <property type="molecule type" value="Genomic_DNA"/>
</dbReference>
<keyword evidence="8 11" id="KW-0411">Iron-sulfur</keyword>
<dbReference type="NCBIfam" id="TIGR00719">
    <property type="entry name" value="sda_beta"/>
    <property type="match status" value="1"/>
</dbReference>
<evidence type="ECO:0000259" key="13">
    <source>
        <dbReference type="PROSITE" id="PS51671"/>
    </source>
</evidence>
<dbReference type="GO" id="GO:0046872">
    <property type="term" value="F:metal ion binding"/>
    <property type="evidence" value="ECO:0007669"/>
    <property type="project" value="UniProtKB-UniRule"/>
</dbReference>
<dbReference type="GO" id="GO:0006094">
    <property type="term" value="P:gluconeogenesis"/>
    <property type="evidence" value="ECO:0007669"/>
    <property type="project" value="UniProtKB-UniRule"/>
</dbReference>